<organism evidence="17 18">
    <name type="scientific">Cetobacterium ceti</name>
    <dbReference type="NCBI Taxonomy" id="180163"/>
    <lineage>
        <taxon>Bacteria</taxon>
        <taxon>Fusobacteriati</taxon>
        <taxon>Fusobacteriota</taxon>
        <taxon>Fusobacteriia</taxon>
        <taxon>Fusobacteriales</taxon>
        <taxon>Fusobacteriaceae</taxon>
        <taxon>Cetobacterium</taxon>
    </lineage>
</organism>
<gene>
    <name evidence="17" type="ORF">SAMN02745174_00006</name>
</gene>
<dbReference type="GO" id="GO:0005524">
    <property type="term" value="F:ATP binding"/>
    <property type="evidence" value="ECO:0007669"/>
    <property type="project" value="UniProtKB-UniRule"/>
</dbReference>
<dbReference type="Pfam" id="PF00580">
    <property type="entry name" value="UvrD-helicase"/>
    <property type="match status" value="1"/>
</dbReference>
<dbReference type="CDD" id="cd17932">
    <property type="entry name" value="DEXQc_UvrD"/>
    <property type="match status" value="1"/>
</dbReference>
<keyword evidence="6 15" id="KW-0347">Helicase</keyword>
<dbReference type="EMBL" id="FUWX01000004">
    <property type="protein sequence ID" value="SJZ32602.1"/>
    <property type="molecule type" value="Genomic_DNA"/>
</dbReference>
<evidence type="ECO:0000256" key="13">
    <source>
        <dbReference type="ARBA" id="ARBA00034808"/>
    </source>
</evidence>
<dbReference type="GO" id="GO:0043138">
    <property type="term" value="F:3'-5' DNA helicase activity"/>
    <property type="evidence" value="ECO:0007669"/>
    <property type="project" value="UniProtKB-EC"/>
</dbReference>
<dbReference type="RefSeq" id="WP_078692568.1">
    <property type="nucleotide sequence ID" value="NZ_FUWX01000004.1"/>
</dbReference>
<evidence type="ECO:0000256" key="14">
    <source>
        <dbReference type="ARBA" id="ARBA00048988"/>
    </source>
</evidence>
<dbReference type="EC" id="5.6.2.4" evidence="13"/>
<evidence type="ECO:0000256" key="3">
    <source>
        <dbReference type="ARBA" id="ARBA00022741"/>
    </source>
</evidence>
<dbReference type="OrthoDB" id="9810135at2"/>
<protein>
    <recommendedName>
        <fullName evidence="13">DNA 3'-5' helicase</fullName>
        <ecNumber evidence="13">5.6.2.4</ecNumber>
    </recommendedName>
</protein>
<evidence type="ECO:0000256" key="12">
    <source>
        <dbReference type="ARBA" id="ARBA00034617"/>
    </source>
</evidence>
<dbReference type="SUPFAM" id="SSF52540">
    <property type="entry name" value="P-loop containing nucleoside triphosphate hydrolases"/>
    <property type="match status" value="1"/>
</dbReference>
<dbReference type="InterPro" id="IPR000212">
    <property type="entry name" value="DNA_helicase_UvrD/REP"/>
</dbReference>
<evidence type="ECO:0000256" key="15">
    <source>
        <dbReference type="PROSITE-ProRule" id="PRU00560"/>
    </source>
</evidence>
<feature type="binding site" evidence="15">
    <location>
        <begin position="25"/>
        <end position="32"/>
    </location>
    <ligand>
        <name>ATP</name>
        <dbReference type="ChEBI" id="CHEBI:30616"/>
    </ligand>
</feature>
<comment type="catalytic activity">
    <reaction evidence="12">
        <text>Couples ATP hydrolysis with the unwinding of duplex DNA by translocating in the 3'-5' direction.</text>
        <dbReference type="EC" id="5.6.2.4"/>
    </reaction>
</comment>
<keyword evidence="9" id="KW-0238">DNA-binding</keyword>
<evidence type="ECO:0000256" key="10">
    <source>
        <dbReference type="ARBA" id="ARBA00023204"/>
    </source>
</evidence>
<dbReference type="Gene3D" id="1.10.10.160">
    <property type="match status" value="1"/>
</dbReference>
<dbReference type="PROSITE" id="PS51198">
    <property type="entry name" value="UVRD_HELICASE_ATP_BIND"/>
    <property type="match status" value="1"/>
</dbReference>
<dbReference type="InterPro" id="IPR013986">
    <property type="entry name" value="DExx_box_DNA_helicase_dom_sf"/>
</dbReference>
<keyword evidence="11" id="KW-0413">Isomerase</keyword>
<dbReference type="STRING" id="180163.SAMN02745174_00006"/>
<accession>A0A1T4JQW7</accession>
<dbReference type="GO" id="GO:0000725">
    <property type="term" value="P:recombinational repair"/>
    <property type="evidence" value="ECO:0007669"/>
    <property type="project" value="TreeGrafter"/>
</dbReference>
<keyword evidence="18" id="KW-1185">Reference proteome</keyword>
<dbReference type="Pfam" id="PF12705">
    <property type="entry name" value="PDDEXK_1"/>
    <property type="match status" value="1"/>
</dbReference>
<evidence type="ECO:0000256" key="7">
    <source>
        <dbReference type="ARBA" id="ARBA00022839"/>
    </source>
</evidence>
<evidence type="ECO:0000313" key="18">
    <source>
        <dbReference type="Proteomes" id="UP000191153"/>
    </source>
</evidence>
<dbReference type="GO" id="GO:0005829">
    <property type="term" value="C:cytosol"/>
    <property type="evidence" value="ECO:0007669"/>
    <property type="project" value="TreeGrafter"/>
</dbReference>
<evidence type="ECO:0000256" key="2">
    <source>
        <dbReference type="ARBA" id="ARBA00022722"/>
    </source>
</evidence>
<evidence type="ECO:0000256" key="6">
    <source>
        <dbReference type="ARBA" id="ARBA00022806"/>
    </source>
</evidence>
<keyword evidence="10" id="KW-0234">DNA repair</keyword>
<dbReference type="GO" id="GO:0004527">
    <property type="term" value="F:exonuclease activity"/>
    <property type="evidence" value="ECO:0007669"/>
    <property type="project" value="UniProtKB-KW"/>
</dbReference>
<dbReference type="Gene3D" id="3.90.320.10">
    <property type="match status" value="1"/>
</dbReference>
<name>A0A1T4JQW7_9FUSO</name>
<evidence type="ECO:0000313" key="17">
    <source>
        <dbReference type="EMBL" id="SJZ32602.1"/>
    </source>
</evidence>
<evidence type="ECO:0000256" key="11">
    <source>
        <dbReference type="ARBA" id="ARBA00023235"/>
    </source>
</evidence>
<dbReference type="Proteomes" id="UP000191153">
    <property type="component" value="Unassembled WGS sequence"/>
</dbReference>
<proteinExistence type="inferred from homology"/>
<feature type="domain" description="UvrD-like helicase ATP-binding" evidence="16">
    <location>
        <begin position="4"/>
        <end position="295"/>
    </location>
</feature>
<keyword evidence="7" id="KW-0269">Exonuclease</keyword>
<keyword evidence="4" id="KW-0227">DNA damage</keyword>
<dbReference type="GO" id="GO:0003677">
    <property type="term" value="F:DNA binding"/>
    <property type="evidence" value="ECO:0007669"/>
    <property type="project" value="UniProtKB-KW"/>
</dbReference>
<dbReference type="GO" id="GO:0033202">
    <property type="term" value="C:DNA helicase complex"/>
    <property type="evidence" value="ECO:0007669"/>
    <property type="project" value="TreeGrafter"/>
</dbReference>
<evidence type="ECO:0000256" key="1">
    <source>
        <dbReference type="ARBA" id="ARBA00009922"/>
    </source>
</evidence>
<evidence type="ECO:0000256" key="8">
    <source>
        <dbReference type="ARBA" id="ARBA00022840"/>
    </source>
</evidence>
<comment type="catalytic activity">
    <reaction evidence="14">
        <text>ATP + H2O = ADP + phosphate + H(+)</text>
        <dbReference type="Rhea" id="RHEA:13065"/>
        <dbReference type="ChEBI" id="CHEBI:15377"/>
        <dbReference type="ChEBI" id="CHEBI:15378"/>
        <dbReference type="ChEBI" id="CHEBI:30616"/>
        <dbReference type="ChEBI" id="CHEBI:43474"/>
        <dbReference type="ChEBI" id="CHEBI:456216"/>
        <dbReference type="EC" id="5.6.2.4"/>
    </reaction>
</comment>
<keyword evidence="3 15" id="KW-0547">Nucleotide-binding</keyword>
<dbReference type="AlphaFoldDB" id="A0A1T4JQW7"/>
<dbReference type="PANTHER" id="PTHR11070:SF2">
    <property type="entry name" value="ATP-DEPENDENT DNA HELICASE SRS2"/>
    <property type="match status" value="1"/>
</dbReference>
<evidence type="ECO:0000256" key="9">
    <source>
        <dbReference type="ARBA" id="ARBA00023125"/>
    </source>
</evidence>
<sequence>MKFDNLNENQREAVLSIKGPVLIIAGPGSGKTRTLVERISYMLEEKRIPPEKILVTTFTEKAARELITRVYNRIEDKSINLNELYIGTIHSVCLKIIDEFIDKTDLYQGYEILDDINQKFFIYKKFKEFKELEEYDSFFQGRFLPNNWKKAKFLQKWFNRFSEEGESIEKIKEKNQFLGEAYEKYIKLLKNNNILDFGNIQRTALNILENNSEVLVKLREQLSYIMIDEYQDTNEIQEKIIFTLAGENGNLCVVGDDDQGIYRFRGATIRNILQFKERYSDQCKVIKLSINYRSPSHIVNFCKEWIESLKWDEFRYEKEIEAFGDKKNDKIAVVKLSVKNSEIQWMDRIYKFINYLKNKEIIEDYNQIAFLFRSVRNKKVINLGHYLEGKGIKVYSPRSNLFFYREEVRVVLGIYLRIFPNVEENIFNSSLGIDIRDYYISANNKVEKMEKSYKDLKNWIKKKKKYYEEDFKGKESLLSIFYEIISLEYFQNIFNKTGINVVENRESYNLGIFSKILKDFEILSKVEILTKENLERVIGYLFNNHLKFLKESGIDEYEDSKEQSPKGAISFLTIHQSKGLEFPVVVIGSLEGTPIKKENILDGDLEKAFENKTSYEPLYRTDEFDFWRLFYTGFSRAKNLLILSCNENEKLKNPVPSLPFKRLYDQLPDIASGKLDFNSLNLDKVEESNLKEVYTYTGDIGLYRRCPFKYKMNKIFKMETSSGIGLIYGRLVHETIEKLHIEILEKGIENIIEEDIFKIYYKIYFTLKESTNISLGKTQLNKGLNQVNEYFIREKNMLNLLKYVEEKISTVESYGILEGTLDMVLDNGDSLEIVDFKTGDVPSEEEYLESYKKQLQFYSYILEKKKKKSVTKGILYFIKTGEKIEVDFHKKIIEKNIEESKKIILNINSKNFEEKIYNKEKCKNCEFFHYCTVNV</sequence>
<keyword evidence="2" id="KW-0540">Nuclease</keyword>
<reference evidence="17 18" key="1">
    <citation type="submission" date="2017-02" db="EMBL/GenBank/DDBJ databases">
        <authorList>
            <person name="Peterson S.W."/>
        </authorList>
    </citation>
    <scope>NUCLEOTIDE SEQUENCE [LARGE SCALE GENOMIC DNA]</scope>
    <source>
        <strain evidence="17 18">ATCC 700028</strain>
    </source>
</reference>
<dbReference type="InterPro" id="IPR011335">
    <property type="entry name" value="Restrct_endonuc-II-like"/>
</dbReference>
<dbReference type="InterPro" id="IPR011604">
    <property type="entry name" value="PDDEXK-like_dom_sf"/>
</dbReference>
<dbReference type="InterPro" id="IPR014017">
    <property type="entry name" value="DNA_helicase_UvrD-like_C"/>
</dbReference>
<dbReference type="InterPro" id="IPR038726">
    <property type="entry name" value="PDDEXK_AddAB-type"/>
</dbReference>
<dbReference type="InterPro" id="IPR027417">
    <property type="entry name" value="P-loop_NTPase"/>
</dbReference>
<comment type="similarity">
    <text evidence="1">Belongs to the helicase family. UvrD subfamily.</text>
</comment>
<dbReference type="Pfam" id="PF13361">
    <property type="entry name" value="UvrD_C"/>
    <property type="match status" value="1"/>
</dbReference>
<evidence type="ECO:0000259" key="16">
    <source>
        <dbReference type="PROSITE" id="PS51198"/>
    </source>
</evidence>
<dbReference type="Gene3D" id="3.40.50.300">
    <property type="entry name" value="P-loop containing nucleotide triphosphate hydrolases"/>
    <property type="match status" value="3"/>
</dbReference>
<dbReference type="InterPro" id="IPR014016">
    <property type="entry name" value="UvrD-like_ATP-bd"/>
</dbReference>
<evidence type="ECO:0000256" key="5">
    <source>
        <dbReference type="ARBA" id="ARBA00022801"/>
    </source>
</evidence>
<keyword evidence="8 15" id="KW-0067">ATP-binding</keyword>
<keyword evidence="5 15" id="KW-0378">Hydrolase</keyword>
<evidence type="ECO:0000256" key="4">
    <source>
        <dbReference type="ARBA" id="ARBA00022763"/>
    </source>
</evidence>
<dbReference type="PANTHER" id="PTHR11070">
    <property type="entry name" value="UVRD / RECB / PCRA DNA HELICASE FAMILY MEMBER"/>
    <property type="match status" value="1"/>
</dbReference>
<dbReference type="SUPFAM" id="SSF52980">
    <property type="entry name" value="Restriction endonuclease-like"/>
    <property type="match status" value="1"/>
</dbReference>